<comment type="caution">
    <text evidence="7">The sequence shown here is derived from an EMBL/GenBank/DDBJ whole genome shotgun (WGS) entry which is preliminary data.</text>
</comment>
<comment type="similarity">
    <text evidence="1">Belongs to the glycosyl hydrolase 2 family.</text>
</comment>
<reference evidence="7" key="1">
    <citation type="submission" date="2021-01" db="EMBL/GenBank/DDBJ databases">
        <title>Modified the classification status of verrucomicrobia.</title>
        <authorList>
            <person name="Feng X."/>
        </authorList>
    </citation>
    <scope>NUCLEOTIDE SEQUENCE</scope>
    <source>
        <strain evidence="7">KCTC 13126</strain>
    </source>
</reference>
<gene>
    <name evidence="7" type="ORF">JIN87_17770</name>
</gene>
<dbReference type="Gene3D" id="2.60.40.10">
    <property type="entry name" value="Immunoglobulins"/>
    <property type="match status" value="1"/>
</dbReference>
<organism evidence="7 8">
    <name type="scientific">Pelagicoccus mobilis</name>
    <dbReference type="NCBI Taxonomy" id="415221"/>
    <lineage>
        <taxon>Bacteria</taxon>
        <taxon>Pseudomonadati</taxon>
        <taxon>Verrucomicrobiota</taxon>
        <taxon>Opitutia</taxon>
        <taxon>Puniceicoccales</taxon>
        <taxon>Pelagicoccaceae</taxon>
        <taxon>Pelagicoccus</taxon>
    </lineage>
</organism>
<evidence type="ECO:0000256" key="2">
    <source>
        <dbReference type="ARBA" id="ARBA00022801"/>
    </source>
</evidence>
<dbReference type="InterPro" id="IPR051913">
    <property type="entry name" value="GH2_Domain-Containing"/>
</dbReference>
<dbReference type="Gene3D" id="3.20.20.80">
    <property type="entry name" value="Glycosidases"/>
    <property type="match status" value="1"/>
</dbReference>
<dbReference type="AlphaFoldDB" id="A0A934VSQ1"/>
<dbReference type="InterPro" id="IPR013783">
    <property type="entry name" value="Ig-like_fold"/>
</dbReference>
<proteinExistence type="inferred from homology"/>
<evidence type="ECO:0008006" key="9">
    <source>
        <dbReference type="Google" id="ProtNLM"/>
    </source>
</evidence>
<dbReference type="InterPro" id="IPR006103">
    <property type="entry name" value="Glyco_hydro_2_cat"/>
</dbReference>
<dbReference type="Pfam" id="PF00703">
    <property type="entry name" value="Glyco_hydro_2"/>
    <property type="match status" value="1"/>
</dbReference>
<evidence type="ECO:0000259" key="5">
    <source>
        <dbReference type="Pfam" id="PF00703"/>
    </source>
</evidence>
<feature type="domain" description="Glycoside hydrolase family 2 catalytic" evidence="6">
    <location>
        <begin position="270"/>
        <end position="408"/>
    </location>
</feature>
<evidence type="ECO:0000313" key="7">
    <source>
        <dbReference type="EMBL" id="MBK1878734.1"/>
    </source>
</evidence>
<dbReference type="SUPFAM" id="SSF51445">
    <property type="entry name" value="(Trans)glycosidases"/>
    <property type="match status" value="1"/>
</dbReference>
<evidence type="ECO:0000313" key="8">
    <source>
        <dbReference type="Proteomes" id="UP000617628"/>
    </source>
</evidence>
<dbReference type="SUPFAM" id="SSF49303">
    <property type="entry name" value="beta-Galactosidase/glucuronidase domain"/>
    <property type="match status" value="1"/>
</dbReference>
<dbReference type="PANTHER" id="PTHR42732:SF1">
    <property type="entry name" value="BETA-MANNOSIDASE"/>
    <property type="match status" value="1"/>
</dbReference>
<feature type="compositionally biased region" description="Basic and acidic residues" evidence="4">
    <location>
        <begin position="705"/>
        <end position="714"/>
    </location>
</feature>
<dbReference type="PANTHER" id="PTHR42732">
    <property type="entry name" value="BETA-GALACTOSIDASE"/>
    <property type="match status" value="1"/>
</dbReference>
<dbReference type="Gene3D" id="2.60.120.260">
    <property type="entry name" value="Galactose-binding domain-like"/>
    <property type="match status" value="1"/>
</dbReference>
<keyword evidence="8" id="KW-1185">Reference proteome</keyword>
<keyword evidence="3" id="KW-0326">Glycosidase</keyword>
<evidence type="ECO:0000256" key="4">
    <source>
        <dbReference type="SAM" id="MobiDB-lite"/>
    </source>
</evidence>
<dbReference type="InterPro" id="IPR008979">
    <property type="entry name" value="Galactose-bd-like_sf"/>
</dbReference>
<evidence type="ECO:0000256" key="1">
    <source>
        <dbReference type="ARBA" id="ARBA00007401"/>
    </source>
</evidence>
<dbReference type="InterPro" id="IPR017853">
    <property type="entry name" value="GH"/>
</dbReference>
<feature type="region of interest" description="Disordered" evidence="4">
    <location>
        <begin position="690"/>
        <end position="714"/>
    </location>
</feature>
<accession>A0A934VSQ1</accession>
<sequence>MRKQISLNGIWQLAEGQAAPSPTSFDKTAPVPGMVDMATPSLSHVGVESSERSHYWYRLEFATPHDAFQIATLRFRKTRYGMAAWLNGEPIGEQLYNFSFSEFSITEALNAPGNSNELLVRIGAHPTILPDHIVWGHDFEKIKYIPGIYDDVSLILSGAPRIENLQVAPDIDASSITVQTEIRAEDLATGPVDLNYEVAESGSGTVVASGTYKVSDTQKLATIEIPNFKTWSPESPFLYEIAVSSKGDSFNTRFGMRKFRFNPETGYAELNNQTYFLRGTNICMDRFNEDSQRGSKPWDKEWASRLLERIKEMNWNSFRFCLGFPPEFWYELCDEMGILVQDEYPIWYGAKAEDYPDALKGEHLAKEYAAWMRERWNHPCIVIWDAQNESVTEETGKAIRLVRDLDLSDRPWDNGYSPPDRETDPVETHPYVLQNFLGRDPHPRGPLFEFLTEKRIPDNGPSELFPSESGKRYPNPIQNNENVFFWITRGGQPTELTKWIFKRLYGEGEKSPDFYYKTYSYFFNRIITYWRCYRTSATVQEFAILSHSRELDEGGSYTSDHWGDLEKLEYHSHFENYCYSAFYPIGLLIDRWEDWHRSNTEVPITLKLINDRPQSWQGVIKYSLHKENAPQEEQFSSKSLSVEIPDRGTSEYSISMTAPTEEGAFVLVASFSDQDETIRQEYRFAVDDHQEEASFEAGESNEQYIHSEDESIMR</sequence>
<dbReference type="GO" id="GO:0005975">
    <property type="term" value="P:carbohydrate metabolic process"/>
    <property type="evidence" value="ECO:0007669"/>
    <property type="project" value="InterPro"/>
</dbReference>
<evidence type="ECO:0000259" key="6">
    <source>
        <dbReference type="Pfam" id="PF02836"/>
    </source>
</evidence>
<dbReference type="InterPro" id="IPR006102">
    <property type="entry name" value="Ig-like_GH2"/>
</dbReference>
<keyword evidence="2" id="KW-0378">Hydrolase</keyword>
<dbReference type="RefSeq" id="WP_200356947.1">
    <property type="nucleotide sequence ID" value="NZ_JAENIL010000034.1"/>
</dbReference>
<dbReference type="InterPro" id="IPR036156">
    <property type="entry name" value="Beta-gal/glucu_dom_sf"/>
</dbReference>
<dbReference type="Proteomes" id="UP000617628">
    <property type="component" value="Unassembled WGS sequence"/>
</dbReference>
<dbReference type="GO" id="GO:0004553">
    <property type="term" value="F:hydrolase activity, hydrolyzing O-glycosyl compounds"/>
    <property type="evidence" value="ECO:0007669"/>
    <property type="project" value="InterPro"/>
</dbReference>
<dbReference type="Pfam" id="PF02836">
    <property type="entry name" value="Glyco_hydro_2_C"/>
    <property type="match status" value="1"/>
</dbReference>
<name>A0A934VSQ1_9BACT</name>
<protein>
    <recommendedName>
        <fullName evidence="9">Beta-galactosidase</fullName>
    </recommendedName>
</protein>
<dbReference type="SUPFAM" id="SSF49785">
    <property type="entry name" value="Galactose-binding domain-like"/>
    <property type="match status" value="1"/>
</dbReference>
<evidence type="ECO:0000256" key="3">
    <source>
        <dbReference type="ARBA" id="ARBA00023295"/>
    </source>
</evidence>
<feature type="domain" description="Glycoside hydrolase family 2 immunoglobulin-like beta-sandwich" evidence="5">
    <location>
        <begin position="161"/>
        <end position="257"/>
    </location>
</feature>
<dbReference type="EMBL" id="JAENIL010000034">
    <property type="protein sequence ID" value="MBK1878734.1"/>
    <property type="molecule type" value="Genomic_DNA"/>
</dbReference>